<organism evidence="8 9">
    <name type="scientific">Paeniglutamicibacter kerguelensis</name>
    <dbReference type="NCBI Taxonomy" id="254788"/>
    <lineage>
        <taxon>Bacteria</taxon>
        <taxon>Bacillati</taxon>
        <taxon>Actinomycetota</taxon>
        <taxon>Actinomycetes</taxon>
        <taxon>Micrococcales</taxon>
        <taxon>Micrococcaceae</taxon>
        <taxon>Paeniglutamicibacter</taxon>
    </lineage>
</organism>
<comment type="similarity">
    <text evidence="1">Belongs to the ATP-dependent AMP-binding enzyme family.</text>
</comment>
<dbReference type="Proteomes" id="UP001296993">
    <property type="component" value="Unassembled WGS sequence"/>
</dbReference>
<dbReference type="InterPro" id="IPR042099">
    <property type="entry name" value="ANL_N_sf"/>
</dbReference>
<evidence type="ECO:0000256" key="3">
    <source>
        <dbReference type="ARBA" id="ARBA00022832"/>
    </source>
</evidence>
<evidence type="ECO:0000256" key="1">
    <source>
        <dbReference type="ARBA" id="ARBA00006432"/>
    </source>
</evidence>
<dbReference type="Gene3D" id="3.40.50.12780">
    <property type="entry name" value="N-terminal domain of ligase-like"/>
    <property type="match status" value="1"/>
</dbReference>
<evidence type="ECO:0000259" key="7">
    <source>
        <dbReference type="Pfam" id="PF00501"/>
    </source>
</evidence>
<dbReference type="GO" id="GO:0004467">
    <property type="term" value="F:long-chain fatty acid-CoA ligase activity"/>
    <property type="evidence" value="ECO:0007669"/>
    <property type="project" value="UniProtKB-EC"/>
</dbReference>
<dbReference type="InterPro" id="IPR020845">
    <property type="entry name" value="AMP-binding_CS"/>
</dbReference>
<reference evidence="8 9" key="1">
    <citation type="submission" date="2021-03" db="EMBL/GenBank/DDBJ databases">
        <title>Sequencing the genomes of 1000 actinobacteria strains.</title>
        <authorList>
            <person name="Klenk H.-P."/>
        </authorList>
    </citation>
    <scope>NUCLEOTIDE SEQUENCE [LARGE SCALE GENOMIC DNA]</scope>
    <source>
        <strain evidence="8 9">DSM 15797</strain>
    </source>
</reference>
<protein>
    <recommendedName>
        <fullName evidence="6">Acyl-CoA synthetase</fullName>
    </recommendedName>
</protein>
<dbReference type="Pfam" id="PF00501">
    <property type="entry name" value="AMP-binding"/>
    <property type="match status" value="1"/>
</dbReference>
<comment type="caution">
    <text evidence="8">The sequence shown here is derived from an EMBL/GenBank/DDBJ whole genome shotgun (WGS) entry which is preliminary data.</text>
</comment>
<sequence length="616" mass="65299">MREASTEKLIDLPPGFNTTQLLVDRLESGGGAPLFSVKRGTGWHDVSTADFVADVRSLAKLLVSDGVRPGDRVAIMSRTRYEWALAEQAIWFAGAISVPIYETSSPFQVEWILRDSGARHVFAEDSQRVGVVRAAVASLGEPVTIWPFESGPDDTADSPIPARGLQVLLERGAASVVSEVEVEAARRIAGLADTATLVYTSGTTGRPKGCVMTHANFSEVAVNLAPHMAKVLGDGERTLMFLPLAHVFARAVQQVCLHAGSTIAHSPSAATLVEDMKAVKPGFLLAVPRIFEKIRATAFATAEAAGKGALFAQAEAVAIQYSKAADARGRGERVFRSPVLLAKHALFNKVLYPKLRAVLGGNARYTISGASELNPDLAHFFRGAGLGLLEGYGLTETTAPATVNLADDVRVGTVGIPIPGTTIRIAPDGEVLVKGIGVFAGYHNNPEASAGAFDADGFFKTGDTGALDESGFLSITGRKKDIIVTAGGKNVAPGPLEEYVRSARLVSQVVVVGENRPFVAALVTLDADELGPWCKANGLPPLSPARAAAHPLVLATVQHAVDAANTTVSQAETIRRFVVLENDFTEESGHLTPSMKLKRRSVIDSFAAEIDKLYQR</sequence>
<keyword evidence="2 8" id="KW-0436">Ligase</keyword>
<dbReference type="PANTHER" id="PTHR43272">
    <property type="entry name" value="LONG-CHAIN-FATTY-ACID--COA LIGASE"/>
    <property type="match status" value="1"/>
</dbReference>
<evidence type="ECO:0000313" key="8">
    <source>
        <dbReference type="EMBL" id="MBP2384927.1"/>
    </source>
</evidence>
<name>A0ABS4X8X9_9MICC</name>
<dbReference type="Gene3D" id="3.30.300.30">
    <property type="match status" value="1"/>
</dbReference>
<dbReference type="PROSITE" id="PS00455">
    <property type="entry name" value="AMP_BINDING"/>
    <property type="match status" value="1"/>
</dbReference>
<keyword evidence="3" id="KW-0276">Fatty acid metabolism</keyword>
<keyword evidence="4" id="KW-0443">Lipid metabolism</keyword>
<evidence type="ECO:0000313" key="9">
    <source>
        <dbReference type="Proteomes" id="UP001296993"/>
    </source>
</evidence>
<gene>
    <name evidence="8" type="ORF">JOF47_000438</name>
</gene>
<dbReference type="PANTHER" id="PTHR43272:SF32">
    <property type="entry name" value="AMP-DEPENDENT SYNTHETASE_LIGASE DOMAIN-CONTAINING PROTEIN"/>
    <property type="match status" value="1"/>
</dbReference>
<accession>A0ABS4X8X9</accession>
<feature type="domain" description="AMP-dependent synthetase/ligase" evidence="7">
    <location>
        <begin position="42"/>
        <end position="443"/>
    </location>
</feature>
<comment type="catalytic activity">
    <reaction evidence="5">
        <text>a long-chain fatty acid + ATP + CoA = a long-chain fatty acyl-CoA + AMP + diphosphate</text>
        <dbReference type="Rhea" id="RHEA:15421"/>
        <dbReference type="ChEBI" id="CHEBI:30616"/>
        <dbReference type="ChEBI" id="CHEBI:33019"/>
        <dbReference type="ChEBI" id="CHEBI:57287"/>
        <dbReference type="ChEBI" id="CHEBI:57560"/>
        <dbReference type="ChEBI" id="CHEBI:83139"/>
        <dbReference type="ChEBI" id="CHEBI:456215"/>
        <dbReference type="EC" id="6.2.1.3"/>
    </reaction>
    <physiologicalReaction direction="left-to-right" evidence="5">
        <dbReference type="Rhea" id="RHEA:15422"/>
    </physiologicalReaction>
</comment>
<evidence type="ECO:0000256" key="4">
    <source>
        <dbReference type="ARBA" id="ARBA00023098"/>
    </source>
</evidence>
<dbReference type="EMBL" id="JAGIOF010000001">
    <property type="protein sequence ID" value="MBP2384927.1"/>
    <property type="molecule type" value="Genomic_DNA"/>
</dbReference>
<evidence type="ECO:0000256" key="5">
    <source>
        <dbReference type="ARBA" id="ARBA00024484"/>
    </source>
</evidence>
<proteinExistence type="inferred from homology"/>
<evidence type="ECO:0000256" key="6">
    <source>
        <dbReference type="ARBA" id="ARBA00032875"/>
    </source>
</evidence>
<dbReference type="RefSeq" id="WP_209995671.1">
    <property type="nucleotide sequence ID" value="NZ_BAAAJY010000006.1"/>
</dbReference>
<dbReference type="Pfam" id="PF23562">
    <property type="entry name" value="AMP-binding_C_3"/>
    <property type="match status" value="1"/>
</dbReference>
<dbReference type="InterPro" id="IPR045851">
    <property type="entry name" value="AMP-bd_C_sf"/>
</dbReference>
<evidence type="ECO:0000256" key="2">
    <source>
        <dbReference type="ARBA" id="ARBA00022598"/>
    </source>
</evidence>
<keyword evidence="9" id="KW-1185">Reference proteome</keyword>
<dbReference type="InterPro" id="IPR000873">
    <property type="entry name" value="AMP-dep_synth/lig_dom"/>
</dbReference>
<dbReference type="CDD" id="cd05907">
    <property type="entry name" value="VL_LC_FACS_like"/>
    <property type="match status" value="1"/>
</dbReference>
<dbReference type="SUPFAM" id="SSF56801">
    <property type="entry name" value="Acetyl-CoA synthetase-like"/>
    <property type="match status" value="1"/>
</dbReference>